<organism evidence="10 11">
    <name type="scientific">Scopulibacillus cellulosilyticus</name>
    <dbReference type="NCBI Taxonomy" id="2665665"/>
    <lineage>
        <taxon>Bacteria</taxon>
        <taxon>Bacillati</taxon>
        <taxon>Bacillota</taxon>
        <taxon>Bacilli</taxon>
        <taxon>Bacillales</taxon>
        <taxon>Sporolactobacillaceae</taxon>
        <taxon>Scopulibacillus</taxon>
    </lineage>
</organism>
<keyword evidence="7 8" id="KW-0472">Membrane</keyword>
<feature type="transmembrane region" description="Helical" evidence="8">
    <location>
        <begin position="89"/>
        <end position="107"/>
    </location>
</feature>
<keyword evidence="2 8" id="KW-0813">Transport</keyword>
<evidence type="ECO:0000256" key="7">
    <source>
        <dbReference type="ARBA" id="ARBA00023136"/>
    </source>
</evidence>
<keyword evidence="4 8" id="KW-0812">Transmembrane</keyword>
<dbReference type="InterPro" id="IPR000515">
    <property type="entry name" value="MetI-like"/>
</dbReference>
<evidence type="ECO:0000256" key="3">
    <source>
        <dbReference type="ARBA" id="ARBA00022475"/>
    </source>
</evidence>
<reference evidence="11" key="1">
    <citation type="journal article" date="2019" name="Int. J. Syst. Evol. Microbiol.">
        <title>The Global Catalogue of Microorganisms (GCM) 10K type strain sequencing project: providing services to taxonomists for standard genome sequencing and annotation.</title>
        <authorList>
            <consortium name="The Broad Institute Genomics Platform"/>
            <consortium name="The Broad Institute Genome Sequencing Center for Infectious Disease"/>
            <person name="Wu L."/>
            <person name="Ma J."/>
        </authorList>
    </citation>
    <scope>NUCLEOTIDE SEQUENCE [LARGE SCALE GENOMIC DNA]</scope>
    <source>
        <strain evidence="11">CGMCC 1.16305</strain>
    </source>
</reference>
<dbReference type="PANTHER" id="PTHR30614">
    <property type="entry name" value="MEMBRANE COMPONENT OF AMINO ACID ABC TRANSPORTER"/>
    <property type="match status" value="1"/>
</dbReference>
<dbReference type="InterPro" id="IPR035906">
    <property type="entry name" value="MetI-like_sf"/>
</dbReference>
<evidence type="ECO:0000256" key="8">
    <source>
        <dbReference type="RuleBase" id="RU363032"/>
    </source>
</evidence>
<keyword evidence="6 8" id="KW-1133">Transmembrane helix</keyword>
<dbReference type="EMBL" id="JBHTCO010000013">
    <property type="protein sequence ID" value="MFC7393472.1"/>
    <property type="molecule type" value="Genomic_DNA"/>
</dbReference>
<evidence type="ECO:0000313" key="10">
    <source>
        <dbReference type="EMBL" id="MFC7393472.1"/>
    </source>
</evidence>
<feature type="transmembrane region" description="Helical" evidence="8">
    <location>
        <begin position="24"/>
        <end position="50"/>
    </location>
</feature>
<evidence type="ECO:0000256" key="5">
    <source>
        <dbReference type="ARBA" id="ARBA00022970"/>
    </source>
</evidence>
<gene>
    <name evidence="10" type="ORF">ACFQRG_10950</name>
</gene>
<feature type="transmembrane region" description="Helical" evidence="8">
    <location>
        <begin position="62"/>
        <end position="83"/>
    </location>
</feature>
<keyword evidence="11" id="KW-1185">Reference proteome</keyword>
<sequence>MDDRTSTVIHLLITSFWPILKAGLLITIPLTLITFILGLILGLLTAMARLSRFRLLDLIARFYVWIFRGTPLLVQLFILFYGLPSIGLTLSPFVAAVIGFTLNMGAYNSEIIRAAIKSIDKGQWEAAYSISMTKRQAMRRIIIPQAARVSIPPLGNSFIGLIKDTSLAATITLTELFREGQQIASVNYEPLWMYIEVAFVYLIFCTILTYLQGYVEKHFEKHVAK</sequence>
<dbReference type="InterPro" id="IPR043429">
    <property type="entry name" value="ArtM/GltK/GlnP/TcyL/YhdX-like"/>
</dbReference>
<dbReference type="NCBIfam" id="TIGR01726">
    <property type="entry name" value="HEQRo_perm_3TM"/>
    <property type="match status" value="1"/>
</dbReference>
<evidence type="ECO:0000256" key="4">
    <source>
        <dbReference type="ARBA" id="ARBA00022692"/>
    </source>
</evidence>
<dbReference type="PROSITE" id="PS50928">
    <property type="entry name" value="ABC_TM1"/>
    <property type="match status" value="1"/>
</dbReference>
<comment type="caution">
    <text evidence="10">The sequence shown here is derived from an EMBL/GenBank/DDBJ whole genome shotgun (WGS) entry which is preliminary data.</text>
</comment>
<evidence type="ECO:0000256" key="2">
    <source>
        <dbReference type="ARBA" id="ARBA00022448"/>
    </source>
</evidence>
<accession>A0ABW2PXR2</accession>
<dbReference type="RefSeq" id="WP_380965972.1">
    <property type="nucleotide sequence ID" value="NZ_JBHTCO010000013.1"/>
</dbReference>
<dbReference type="PANTHER" id="PTHR30614:SF0">
    <property type="entry name" value="L-CYSTINE TRANSPORT SYSTEM PERMEASE PROTEIN TCYL"/>
    <property type="match status" value="1"/>
</dbReference>
<dbReference type="Gene3D" id="1.10.3720.10">
    <property type="entry name" value="MetI-like"/>
    <property type="match status" value="1"/>
</dbReference>
<dbReference type="Pfam" id="PF00528">
    <property type="entry name" value="BPD_transp_1"/>
    <property type="match status" value="1"/>
</dbReference>
<evidence type="ECO:0000313" key="11">
    <source>
        <dbReference type="Proteomes" id="UP001596505"/>
    </source>
</evidence>
<evidence type="ECO:0000256" key="1">
    <source>
        <dbReference type="ARBA" id="ARBA00004651"/>
    </source>
</evidence>
<dbReference type="CDD" id="cd06261">
    <property type="entry name" value="TM_PBP2"/>
    <property type="match status" value="1"/>
</dbReference>
<keyword evidence="3" id="KW-1003">Cell membrane</keyword>
<evidence type="ECO:0000256" key="6">
    <source>
        <dbReference type="ARBA" id="ARBA00022989"/>
    </source>
</evidence>
<comment type="similarity">
    <text evidence="8">Belongs to the binding-protein-dependent transport system permease family.</text>
</comment>
<feature type="domain" description="ABC transmembrane type-1" evidence="9">
    <location>
        <begin position="24"/>
        <end position="212"/>
    </location>
</feature>
<keyword evidence="5" id="KW-0029">Amino-acid transport</keyword>
<evidence type="ECO:0000259" key="9">
    <source>
        <dbReference type="PROSITE" id="PS50928"/>
    </source>
</evidence>
<proteinExistence type="inferred from homology"/>
<dbReference type="InterPro" id="IPR010065">
    <property type="entry name" value="AA_ABC_transptr_permease_3TM"/>
</dbReference>
<feature type="transmembrane region" description="Helical" evidence="8">
    <location>
        <begin position="191"/>
        <end position="211"/>
    </location>
</feature>
<name>A0ABW2PXR2_9BACL</name>
<comment type="subcellular location">
    <subcellularLocation>
        <location evidence="1 8">Cell membrane</location>
        <topology evidence="1 8">Multi-pass membrane protein</topology>
    </subcellularLocation>
</comment>
<protein>
    <submittedName>
        <fullName evidence="10">Amino acid ABC transporter permease</fullName>
    </submittedName>
</protein>
<dbReference type="SUPFAM" id="SSF161098">
    <property type="entry name" value="MetI-like"/>
    <property type="match status" value="1"/>
</dbReference>
<dbReference type="Proteomes" id="UP001596505">
    <property type="component" value="Unassembled WGS sequence"/>
</dbReference>